<sequence>MKIRKLKLFTNKLELEKTFYSQTLGFEIIENNSNYFTINIGWSELTFEKSKKEYIYHYCFLIPSNKLEQAMKWMEKRVPIIDIENGRKTQRFESWNADSFYFYDASGNIAEFIVRHKLNNGISSDFNISDVLCVNEIGMPTNNVERVNNELLKKFGTEFWKGDLKRFGTNGSQEGLFLLPNYEIKKIWFPTSSIKIKPEPFEILLENNGKKYYMEYKNEEIITTANNVYN</sequence>
<dbReference type="Gene3D" id="3.10.180.10">
    <property type="entry name" value="2,3-Dihydroxybiphenyl 1,2-Dioxygenase, domain 1"/>
    <property type="match status" value="1"/>
</dbReference>
<dbReference type="RefSeq" id="WP_249997348.1">
    <property type="nucleotide sequence ID" value="NZ_CP116221.1"/>
</dbReference>
<dbReference type="SUPFAM" id="SSF54593">
    <property type="entry name" value="Glyoxalase/Bleomycin resistance protein/Dihydroxybiphenyl dioxygenase"/>
    <property type="match status" value="1"/>
</dbReference>
<organism evidence="1 2">
    <name type="scientific">Psychroserpens ponticola</name>
    <dbReference type="NCBI Taxonomy" id="2932268"/>
    <lineage>
        <taxon>Bacteria</taxon>
        <taxon>Pseudomonadati</taxon>
        <taxon>Bacteroidota</taxon>
        <taxon>Flavobacteriia</taxon>
        <taxon>Flavobacteriales</taxon>
        <taxon>Flavobacteriaceae</taxon>
        <taxon>Psychroserpens</taxon>
    </lineage>
</organism>
<dbReference type="EMBL" id="CP116221">
    <property type="protein sequence ID" value="WCO03470.1"/>
    <property type="molecule type" value="Genomic_DNA"/>
</dbReference>
<evidence type="ECO:0000313" key="2">
    <source>
        <dbReference type="Proteomes" id="UP001202717"/>
    </source>
</evidence>
<name>A0ABY7S396_9FLAO</name>
<gene>
    <name evidence="1" type="ORF">MUN68_008170</name>
</gene>
<dbReference type="InterPro" id="IPR029068">
    <property type="entry name" value="Glyas_Bleomycin-R_OHBP_Dase"/>
</dbReference>
<dbReference type="Proteomes" id="UP001202717">
    <property type="component" value="Chromosome"/>
</dbReference>
<reference evidence="1 2" key="1">
    <citation type="submission" date="2023-01" db="EMBL/GenBank/DDBJ databases">
        <title>Psychroserpens ponticola sp. nov., isolated from seawater.</title>
        <authorList>
            <person name="Kristyanto S."/>
            <person name="Jung J."/>
            <person name="Kim J.M."/>
            <person name="Jeon C.O."/>
        </authorList>
    </citation>
    <scope>NUCLEOTIDE SEQUENCE [LARGE SCALE GENOMIC DNA]</scope>
    <source>
        <strain evidence="1 2">MSW6</strain>
    </source>
</reference>
<keyword evidence="2" id="KW-1185">Reference proteome</keyword>
<accession>A0ABY7S396</accession>
<evidence type="ECO:0000313" key="1">
    <source>
        <dbReference type="EMBL" id="WCO03470.1"/>
    </source>
</evidence>
<proteinExistence type="predicted"/>
<protein>
    <submittedName>
        <fullName evidence="1">Glyoxalase</fullName>
    </submittedName>
</protein>